<evidence type="ECO:0000256" key="5">
    <source>
        <dbReference type="ARBA" id="ARBA00022692"/>
    </source>
</evidence>
<feature type="transmembrane region" description="Helical" evidence="12">
    <location>
        <begin position="311"/>
        <end position="334"/>
    </location>
</feature>
<evidence type="ECO:0008006" key="14">
    <source>
        <dbReference type="Google" id="ProtNLM"/>
    </source>
</evidence>
<keyword evidence="5 12" id="KW-0812">Transmembrane</keyword>
<dbReference type="GO" id="GO:0005886">
    <property type="term" value="C:plasma membrane"/>
    <property type="evidence" value="ECO:0007669"/>
    <property type="project" value="UniProtKB-SubCell"/>
</dbReference>
<feature type="transmembrane region" description="Helical" evidence="12">
    <location>
        <begin position="75"/>
        <end position="93"/>
    </location>
</feature>
<evidence type="ECO:0000256" key="11">
    <source>
        <dbReference type="ARBA" id="ARBA00023201"/>
    </source>
</evidence>
<feature type="transmembrane region" description="Helical" evidence="12">
    <location>
        <begin position="239"/>
        <end position="258"/>
    </location>
</feature>
<dbReference type="GO" id="GO:0006814">
    <property type="term" value="P:sodium ion transport"/>
    <property type="evidence" value="ECO:0007669"/>
    <property type="project" value="UniProtKB-KW"/>
</dbReference>
<evidence type="ECO:0000256" key="4">
    <source>
        <dbReference type="ARBA" id="ARBA00022475"/>
    </source>
</evidence>
<comment type="similarity">
    <text evidence="2">Belongs to the sodium:solute symporter (SSF) (TC 2.A.21) family.</text>
</comment>
<dbReference type="CDD" id="cd10322">
    <property type="entry name" value="SLC5sbd"/>
    <property type="match status" value="1"/>
</dbReference>
<evidence type="ECO:0000256" key="7">
    <source>
        <dbReference type="ARBA" id="ARBA00022989"/>
    </source>
</evidence>
<organism evidence="13">
    <name type="scientific">marine metagenome</name>
    <dbReference type="NCBI Taxonomy" id="408172"/>
    <lineage>
        <taxon>unclassified sequences</taxon>
        <taxon>metagenomes</taxon>
        <taxon>ecological metagenomes</taxon>
    </lineage>
</organism>
<dbReference type="InterPro" id="IPR038377">
    <property type="entry name" value="Na/Glc_symporter_sf"/>
</dbReference>
<feature type="transmembrane region" description="Helical" evidence="12">
    <location>
        <begin position="159"/>
        <end position="176"/>
    </location>
</feature>
<dbReference type="PANTHER" id="PTHR48086:SF3">
    <property type="entry name" value="SODIUM_PROLINE SYMPORTER"/>
    <property type="match status" value="1"/>
</dbReference>
<dbReference type="Gene3D" id="1.20.1730.10">
    <property type="entry name" value="Sodium/glucose cotransporter"/>
    <property type="match status" value="1"/>
</dbReference>
<evidence type="ECO:0000256" key="12">
    <source>
        <dbReference type="SAM" id="Phobius"/>
    </source>
</evidence>
<proteinExistence type="inferred from homology"/>
<dbReference type="InterPro" id="IPR001734">
    <property type="entry name" value="Na/solute_symporter"/>
</dbReference>
<dbReference type="GO" id="GO:0015293">
    <property type="term" value="F:symporter activity"/>
    <property type="evidence" value="ECO:0007669"/>
    <property type="project" value="UniProtKB-KW"/>
</dbReference>
<keyword evidence="8" id="KW-0915">Sodium</keyword>
<name>A0A381PA45_9ZZZZ</name>
<dbReference type="Pfam" id="PF00474">
    <property type="entry name" value="SSF"/>
    <property type="match status" value="1"/>
</dbReference>
<evidence type="ECO:0000256" key="6">
    <source>
        <dbReference type="ARBA" id="ARBA00022847"/>
    </source>
</evidence>
<keyword evidence="7 12" id="KW-1133">Transmembrane helix</keyword>
<feature type="transmembrane region" description="Helical" evidence="12">
    <location>
        <begin position="188"/>
        <end position="206"/>
    </location>
</feature>
<feature type="transmembrane region" description="Helical" evidence="12">
    <location>
        <begin position="6"/>
        <end position="25"/>
    </location>
</feature>
<dbReference type="InterPro" id="IPR050277">
    <property type="entry name" value="Sodium:Solute_Symporter"/>
</dbReference>
<feature type="transmembrane region" description="Helical" evidence="12">
    <location>
        <begin position="370"/>
        <end position="387"/>
    </location>
</feature>
<evidence type="ECO:0000313" key="13">
    <source>
        <dbReference type="EMBL" id="SUZ63207.1"/>
    </source>
</evidence>
<keyword evidence="11" id="KW-0739">Sodium transport</keyword>
<feature type="transmembrane region" description="Helical" evidence="12">
    <location>
        <begin position="46"/>
        <end position="69"/>
    </location>
</feature>
<accession>A0A381PA45</accession>
<evidence type="ECO:0000256" key="10">
    <source>
        <dbReference type="ARBA" id="ARBA00023136"/>
    </source>
</evidence>
<protein>
    <recommendedName>
        <fullName evidence="14">Pantothenate permease</fullName>
    </recommendedName>
</protein>
<keyword evidence="10 12" id="KW-0472">Membrane</keyword>
<feature type="transmembrane region" description="Helical" evidence="12">
    <location>
        <begin position="454"/>
        <end position="474"/>
    </location>
</feature>
<feature type="transmembrane region" description="Helical" evidence="12">
    <location>
        <begin position="393"/>
        <end position="418"/>
    </location>
</feature>
<feature type="transmembrane region" description="Helical" evidence="12">
    <location>
        <begin position="278"/>
        <end position="299"/>
    </location>
</feature>
<dbReference type="PROSITE" id="PS50283">
    <property type="entry name" value="NA_SOLUT_SYMP_3"/>
    <property type="match status" value="1"/>
</dbReference>
<sequence>MQQWVVVSIIIGAYLALTLTIGLLAGRKSSDSVTGYVAADRSFGLLVMYFVTGASVFSAFAFLGGPGWAYSRGAAAFYILAYGALGMAPFYWVGPRAAALGRKFGYVTQAQLVVGRFPSRTLSALIAGLSLIAFIPYITLQMRGAGIVIEAVTDGNVPIWLGSLVAYGIVIFYVLASGAMAVGWTNTFQGVFMVIIAWSLGLYLPYRLYGGVTPMFEQIMDTRPEMLVPPGLTATGEPWSWGAYSTFIIVSAVGLMMWPHLFMKAFTAKDDDTMRRTVILFPTFQLFLIPVFLIGFSGILFTGGPSSADFILPYMILETGLPAVVVGLFCAGALSASMSTGDALLHASASVVVEDGITQFVKLDDRQRRLLMRILVLLTGATAYYFAQDAESSLVLLLATAYGVISQLAPTVISAMYWKRATTSGVLAGLLAGTATSVFFYFNPDLRPFDMHEGVLGLIVHVPVLISVSLMTPIQNEKHLAGFFS</sequence>
<evidence type="ECO:0000256" key="1">
    <source>
        <dbReference type="ARBA" id="ARBA00004651"/>
    </source>
</evidence>
<evidence type="ECO:0000256" key="3">
    <source>
        <dbReference type="ARBA" id="ARBA00022448"/>
    </source>
</evidence>
<keyword evidence="4" id="KW-1003">Cell membrane</keyword>
<evidence type="ECO:0000256" key="8">
    <source>
        <dbReference type="ARBA" id="ARBA00023053"/>
    </source>
</evidence>
<evidence type="ECO:0000256" key="2">
    <source>
        <dbReference type="ARBA" id="ARBA00006434"/>
    </source>
</evidence>
<feature type="transmembrane region" description="Helical" evidence="12">
    <location>
        <begin position="425"/>
        <end position="442"/>
    </location>
</feature>
<evidence type="ECO:0000256" key="9">
    <source>
        <dbReference type="ARBA" id="ARBA00023065"/>
    </source>
</evidence>
<dbReference type="PANTHER" id="PTHR48086">
    <property type="entry name" value="SODIUM/PROLINE SYMPORTER-RELATED"/>
    <property type="match status" value="1"/>
</dbReference>
<keyword evidence="9" id="KW-0406">Ion transport</keyword>
<reference evidence="13" key="1">
    <citation type="submission" date="2018-05" db="EMBL/GenBank/DDBJ databases">
        <authorList>
            <person name="Lanie J.A."/>
            <person name="Ng W.-L."/>
            <person name="Kazmierczak K.M."/>
            <person name="Andrzejewski T.M."/>
            <person name="Davidsen T.M."/>
            <person name="Wayne K.J."/>
            <person name="Tettelin H."/>
            <person name="Glass J.I."/>
            <person name="Rusch D."/>
            <person name="Podicherti R."/>
            <person name="Tsui H.-C.T."/>
            <person name="Winkler M.E."/>
        </authorList>
    </citation>
    <scope>NUCLEOTIDE SEQUENCE</scope>
</reference>
<comment type="subcellular location">
    <subcellularLocation>
        <location evidence="1">Cell membrane</location>
        <topology evidence="1">Multi-pass membrane protein</topology>
    </subcellularLocation>
</comment>
<keyword evidence="6" id="KW-0769">Symport</keyword>
<gene>
    <name evidence="13" type="ORF">METZ01_LOCUS16061</name>
</gene>
<dbReference type="AlphaFoldDB" id="A0A381PA45"/>
<keyword evidence="3" id="KW-0813">Transport</keyword>
<dbReference type="EMBL" id="UINC01000911">
    <property type="protein sequence ID" value="SUZ63207.1"/>
    <property type="molecule type" value="Genomic_DNA"/>
</dbReference>
<feature type="transmembrane region" description="Helical" evidence="12">
    <location>
        <begin position="121"/>
        <end position="139"/>
    </location>
</feature>